<feature type="coiled-coil region" evidence="1">
    <location>
        <begin position="229"/>
        <end position="267"/>
    </location>
</feature>
<reference evidence="3" key="2">
    <citation type="submission" date="2023-03" db="EMBL/GenBank/DDBJ databases">
        <authorList>
            <person name="Inwood S.N."/>
            <person name="Skelly J.G."/>
            <person name="Guhlin J."/>
            <person name="Harrop T.W.R."/>
            <person name="Goldson S.G."/>
            <person name="Dearden P.K."/>
        </authorList>
    </citation>
    <scope>NUCLEOTIDE SEQUENCE</scope>
    <source>
        <strain evidence="3">Irish</strain>
        <tissue evidence="3">Whole body</tissue>
    </source>
</reference>
<name>A0AA39KQV4_9HYME</name>
<feature type="compositionally biased region" description="Polar residues" evidence="2">
    <location>
        <begin position="1"/>
        <end position="10"/>
    </location>
</feature>
<gene>
    <name evidence="3" type="ORF">PV328_008353</name>
</gene>
<sequence>MKSSENTNYHLSRDEQKISNVYQPSSSSDINADTNLSINDLSTNDQELSKPVIAIDSISTDQVLQPVIIIQNNNSDSVDCKQHTSFDHDGEIFEYICDLDLISHQEPSIDNNNDSKSTFMNLNQDTSVEQTISCQNNLNISLQSDEIEAQQKVINPTFTEGHETDLIEDKNNNKLPSITVDKDSSFKKPLKEIFTLPLEYLPKKKRVKIEKSGKSKLPSVGTSDAWFEHQLEKENLKKIKEEKQKNKKRLQEEKKKLMDQLKALQTQIKEQKS</sequence>
<feature type="region of interest" description="Disordered" evidence="2">
    <location>
        <begin position="1"/>
        <end position="30"/>
    </location>
</feature>
<accession>A0AA39KQV4</accession>
<dbReference type="Proteomes" id="UP001168990">
    <property type="component" value="Unassembled WGS sequence"/>
</dbReference>
<keyword evidence="1" id="KW-0175">Coiled coil</keyword>
<evidence type="ECO:0000313" key="3">
    <source>
        <dbReference type="EMBL" id="KAK0170515.1"/>
    </source>
</evidence>
<proteinExistence type="predicted"/>
<dbReference type="EMBL" id="JAQQBS010000003">
    <property type="protein sequence ID" value="KAK0170515.1"/>
    <property type="molecule type" value="Genomic_DNA"/>
</dbReference>
<organism evidence="3 4">
    <name type="scientific">Microctonus aethiopoides</name>
    <dbReference type="NCBI Taxonomy" id="144406"/>
    <lineage>
        <taxon>Eukaryota</taxon>
        <taxon>Metazoa</taxon>
        <taxon>Ecdysozoa</taxon>
        <taxon>Arthropoda</taxon>
        <taxon>Hexapoda</taxon>
        <taxon>Insecta</taxon>
        <taxon>Pterygota</taxon>
        <taxon>Neoptera</taxon>
        <taxon>Endopterygota</taxon>
        <taxon>Hymenoptera</taxon>
        <taxon>Apocrita</taxon>
        <taxon>Ichneumonoidea</taxon>
        <taxon>Braconidae</taxon>
        <taxon>Euphorinae</taxon>
        <taxon>Microctonus</taxon>
    </lineage>
</organism>
<feature type="compositionally biased region" description="Polar residues" evidence="2">
    <location>
        <begin position="18"/>
        <end position="30"/>
    </location>
</feature>
<dbReference type="AlphaFoldDB" id="A0AA39KQV4"/>
<keyword evidence="4" id="KW-1185">Reference proteome</keyword>
<evidence type="ECO:0000256" key="1">
    <source>
        <dbReference type="SAM" id="Coils"/>
    </source>
</evidence>
<evidence type="ECO:0000256" key="2">
    <source>
        <dbReference type="SAM" id="MobiDB-lite"/>
    </source>
</evidence>
<reference evidence="3" key="1">
    <citation type="journal article" date="2023" name="bioRxiv">
        <title>Scaffold-level genome assemblies of two parasitoid biocontrol wasps reveal the parthenogenesis mechanism and an associated novel virus.</title>
        <authorList>
            <person name="Inwood S."/>
            <person name="Skelly J."/>
            <person name="Guhlin J."/>
            <person name="Harrop T."/>
            <person name="Goldson S."/>
            <person name="Dearden P."/>
        </authorList>
    </citation>
    <scope>NUCLEOTIDE SEQUENCE</scope>
    <source>
        <strain evidence="3">Irish</strain>
        <tissue evidence="3">Whole body</tissue>
    </source>
</reference>
<comment type="caution">
    <text evidence="3">The sequence shown here is derived from an EMBL/GenBank/DDBJ whole genome shotgun (WGS) entry which is preliminary data.</text>
</comment>
<protein>
    <submittedName>
        <fullName evidence="3">Uncharacterized protein</fullName>
    </submittedName>
</protein>
<evidence type="ECO:0000313" key="4">
    <source>
        <dbReference type="Proteomes" id="UP001168990"/>
    </source>
</evidence>